<dbReference type="RefSeq" id="WP_089356749.1">
    <property type="nucleotide sequence ID" value="NZ_FZPD01000003.1"/>
</dbReference>
<proteinExistence type="predicted"/>
<evidence type="ECO:0008006" key="3">
    <source>
        <dbReference type="Google" id="ProtNLM"/>
    </source>
</evidence>
<protein>
    <recommendedName>
        <fullName evidence="3">Glycosyl transferases group 1</fullName>
    </recommendedName>
</protein>
<keyword evidence="2" id="KW-1185">Reference proteome</keyword>
<dbReference type="Proteomes" id="UP000198393">
    <property type="component" value="Unassembled WGS sequence"/>
</dbReference>
<dbReference type="OrthoDB" id="9816564at2"/>
<sequence length="351" mass="40814">MNGKTILLISPESWDDHHVSKHHYAEELAFMGNQVYFLEPKYEIYKEHISSGLTLLRYKKHLSGMRFLPRKLRAKIIVKDFLRIQDNIGRKIDIIWNFDSSRFYELSDIPHQVLKICHLVDLNQNFEWTTLVKTADYCFCVAKPIFKRLCQYNANTHLINHGYRESKVTLDVSLPGDNHIKAVYAGNLDIAYLDHQLIANLIETFTNVDFIFIGGFSENNPLRQIRKKNLFLTGKKPADSLNAYYRKADVLLLAYLADIYQDQVSNSHKIMEYLGSGKTVIASKTTDYLDSPYIEMAFSESEYLKKFDDIINNLELFNAASKQQERIDFARSNSYDKQIARINNILTEKSQ</sequence>
<evidence type="ECO:0000313" key="2">
    <source>
        <dbReference type="Proteomes" id="UP000198393"/>
    </source>
</evidence>
<name>A0A239JBD2_EKHLU</name>
<accession>A0A239JBD2</accession>
<evidence type="ECO:0000313" key="1">
    <source>
        <dbReference type="EMBL" id="SNT01954.1"/>
    </source>
</evidence>
<organism evidence="1 2">
    <name type="scientific">Ekhidna lutea</name>
    <dbReference type="NCBI Taxonomy" id="447679"/>
    <lineage>
        <taxon>Bacteria</taxon>
        <taxon>Pseudomonadati</taxon>
        <taxon>Bacteroidota</taxon>
        <taxon>Cytophagia</taxon>
        <taxon>Cytophagales</taxon>
        <taxon>Reichenbachiellaceae</taxon>
        <taxon>Ekhidna</taxon>
    </lineage>
</organism>
<gene>
    <name evidence="1" type="ORF">SAMN05421640_2033</name>
</gene>
<dbReference type="AlphaFoldDB" id="A0A239JBD2"/>
<dbReference type="SUPFAM" id="SSF53756">
    <property type="entry name" value="UDP-Glycosyltransferase/glycogen phosphorylase"/>
    <property type="match status" value="1"/>
</dbReference>
<dbReference type="EMBL" id="FZPD01000003">
    <property type="protein sequence ID" value="SNT01954.1"/>
    <property type="molecule type" value="Genomic_DNA"/>
</dbReference>
<dbReference type="Gene3D" id="3.40.50.2000">
    <property type="entry name" value="Glycogen Phosphorylase B"/>
    <property type="match status" value="1"/>
</dbReference>
<reference evidence="1 2" key="1">
    <citation type="submission" date="2017-06" db="EMBL/GenBank/DDBJ databases">
        <authorList>
            <person name="Kim H.J."/>
            <person name="Triplett B.A."/>
        </authorList>
    </citation>
    <scope>NUCLEOTIDE SEQUENCE [LARGE SCALE GENOMIC DNA]</scope>
    <source>
        <strain evidence="1 2">DSM 19307</strain>
    </source>
</reference>